<evidence type="ECO:0000256" key="5">
    <source>
        <dbReference type="ARBA" id="ARBA00022989"/>
    </source>
</evidence>
<dbReference type="GO" id="GO:0005886">
    <property type="term" value="C:plasma membrane"/>
    <property type="evidence" value="ECO:0007669"/>
    <property type="project" value="UniProtKB-SubCell"/>
</dbReference>
<dbReference type="STRING" id="206506.AAV32_05090"/>
<evidence type="ECO:0000256" key="6">
    <source>
        <dbReference type="ARBA" id="ARBA00023136"/>
    </source>
</evidence>
<dbReference type="NCBIfam" id="NF006520">
    <property type="entry name" value="PRK08965.1-4"/>
    <property type="match status" value="1"/>
</dbReference>
<keyword evidence="5 7" id="KW-1133">Transmembrane helix</keyword>
<comment type="caution">
    <text evidence="8">The sequence shown here is derived from an EMBL/GenBank/DDBJ whole genome shotgun (WGS) entry which is preliminary data.</text>
</comment>
<evidence type="ECO:0000313" key="10">
    <source>
        <dbReference type="Proteomes" id="UP000078084"/>
    </source>
</evidence>
<keyword evidence="4 7" id="KW-0812">Transmembrane</keyword>
<dbReference type="Proteomes" id="UP000078084">
    <property type="component" value="Unassembled WGS sequence"/>
</dbReference>
<evidence type="ECO:0000256" key="3">
    <source>
        <dbReference type="ARBA" id="ARBA00022475"/>
    </source>
</evidence>
<keyword evidence="6 7" id="KW-0472">Membrane</keyword>
<dbReference type="GO" id="GO:0008324">
    <property type="term" value="F:monoatomic cation transmembrane transporter activity"/>
    <property type="evidence" value="ECO:0007669"/>
    <property type="project" value="InterPro"/>
</dbReference>
<dbReference type="AlphaFoldDB" id="A0A171KU72"/>
<dbReference type="PANTHER" id="PTHR34584">
    <property type="entry name" value="NA(+)/H(+) ANTIPORTER SUBUNIT E1"/>
    <property type="match status" value="1"/>
</dbReference>
<dbReference type="OrthoDB" id="9807187at2"/>
<proteinExistence type="inferred from homology"/>
<name>A0A171KU72_9BURK</name>
<dbReference type="GeneID" id="99726243"/>
<dbReference type="EMBL" id="LBNE01000002">
    <property type="protein sequence ID" value="KKO72439.1"/>
    <property type="molecule type" value="Genomic_DNA"/>
</dbReference>
<gene>
    <name evidence="8" type="ORF">AAV32_05090</name>
    <name evidence="9" type="ORF">EV679_1599</name>
</gene>
<dbReference type="InterPro" id="IPR002758">
    <property type="entry name" value="Cation_antiport_E"/>
</dbReference>
<keyword evidence="3" id="KW-1003">Cell membrane</keyword>
<sequence>MKKWFPSWPVTVVLFLIWILLNQSLDPSTLLIAAILSWFGPYITQRLRPLQAKAKLVPVIVPLALHILWDIVISNLAVAVVILGGQARRERSGFIHIPLDLQDPHGQAVLAGIVTAIPGTVCAGFSENRRMMTLHVLDLRDEGAWIRTIKARYERPLMEIYES</sequence>
<dbReference type="Proteomes" id="UP000292039">
    <property type="component" value="Unassembled WGS sequence"/>
</dbReference>
<evidence type="ECO:0000256" key="2">
    <source>
        <dbReference type="ARBA" id="ARBA00006228"/>
    </source>
</evidence>
<keyword evidence="10" id="KW-1185">Reference proteome</keyword>
<feature type="transmembrane region" description="Helical" evidence="7">
    <location>
        <begin position="57"/>
        <end position="83"/>
    </location>
</feature>
<comment type="similarity">
    <text evidence="2">Belongs to the CPA3 antiporters (TC 2.A.63) subunit E family.</text>
</comment>
<dbReference type="PANTHER" id="PTHR34584:SF1">
    <property type="entry name" value="NA(+)_H(+) ANTIPORTER SUBUNIT E1"/>
    <property type="match status" value="1"/>
</dbReference>
<evidence type="ECO:0000313" key="8">
    <source>
        <dbReference type="EMBL" id="KKO72439.1"/>
    </source>
</evidence>
<dbReference type="PIRSF" id="PIRSF019239">
    <property type="entry name" value="MrpE"/>
    <property type="match status" value="1"/>
</dbReference>
<dbReference type="EMBL" id="SGWZ01000002">
    <property type="protein sequence ID" value="RZS70202.1"/>
    <property type="molecule type" value="Genomic_DNA"/>
</dbReference>
<evidence type="ECO:0000313" key="9">
    <source>
        <dbReference type="EMBL" id="RZS70202.1"/>
    </source>
</evidence>
<dbReference type="Pfam" id="PF01899">
    <property type="entry name" value="MNHE"/>
    <property type="match status" value="1"/>
</dbReference>
<dbReference type="NCBIfam" id="NF006518">
    <property type="entry name" value="PRK08965.1-2"/>
    <property type="match status" value="1"/>
</dbReference>
<reference evidence="8 10" key="1">
    <citation type="submission" date="2015-04" db="EMBL/GenBank/DDBJ databases">
        <title>Genome sequence of Kerstersia gyiorum CG1.</title>
        <authorList>
            <person name="Greninger A.L."/>
            <person name="Kozyreva V."/>
            <person name="Chaturvedi V."/>
        </authorList>
    </citation>
    <scope>NUCLEOTIDE SEQUENCE [LARGE SCALE GENOMIC DNA]</scope>
    <source>
        <strain evidence="8 10">CG1</strain>
    </source>
</reference>
<evidence type="ECO:0000256" key="4">
    <source>
        <dbReference type="ARBA" id="ARBA00022692"/>
    </source>
</evidence>
<accession>A0A171KU72</accession>
<evidence type="ECO:0000256" key="7">
    <source>
        <dbReference type="SAM" id="Phobius"/>
    </source>
</evidence>
<comment type="subcellular location">
    <subcellularLocation>
        <location evidence="1">Cell membrane</location>
        <topology evidence="1">Multi-pass membrane protein</topology>
    </subcellularLocation>
</comment>
<dbReference type="RefSeq" id="WP_068368405.1">
    <property type="nucleotide sequence ID" value="NZ_CBCSEB010000001.1"/>
</dbReference>
<protein>
    <submittedName>
        <fullName evidence="9">Multisubunit potassium/proton antiporter PhaE subunit</fullName>
    </submittedName>
</protein>
<evidence type="ECO:0000313" key="11">
    <source>
        <dbReference type="Proteomes" id="UP000292039"/>
    </source>
</evidence>
<evidence type="ECO:0000256" key="1">
    <source>
        <dbReference type="ARBA" id="ARBA00004651"/>
    </source>
</evidence>
<organism evidence="8 10">
    <name type="scientific">Kerstersia gyiorum</name>
    <dbReference type="NCBI Taxonomy" id="206506"/>
    <lineage>
        <taxon>Bacteria</taxon>
        <taxon>Pseudomonadati</taxon>
        <taxon>Pseudomonadota</taxon>
        <taxon>Betaproteobacteria</taxon>
        <taxon>Burkholderiales</taxon>
        <taxon>Alcaligenaceae</taxon>
        <taxon>Kerstersia</taxon>
    </lineage>
</organism>
<reference evidence="9 11" key="2">
    <citation type="submission" date="2019-02" db="EMBL/GenBank/DDBJ databases">
        <title>Genomic Encyclopedia of Type Strains, Phase IV (KMG-IV): sequencing the most valuable type-strain genomes for metagenomic binning, comparative biology and taxonomic classification.</title>
        <authorList>
            <person name="Goeker M."/>
        </authorList>
    </citation>
    <scope>NUCLEOTIDE SEQUENCE [LARGE SCALE GENOMIC DNA]</scope>
    <source>
        <strain evidence="9 11">DSM 16618</strain>
    </source>
</reference>